<proteinExistence type="predicted"/>
<dbReference type="Pfam" id="PF07727">
    <property type="entry name" value="RVT_2"/>
    <property type="match status" value="1"/>
</dbReference>
<feature type="compositionally biased region" description="Low complexity" evidence="1">
    <location>
        <begin position="43"/>
        <end position="58"/>
    </location>
</feature>
<evidence type="ECO:0000313" key="4">
    <source>
        <dbReference type="Proteomes" id="UP000510647"/>
    </source>
</evidence>
<accession>A0A7H9HX00</accession>
<feature type="compositionally biased region" description="Polar residues" evidence="1">
    <location>
        <begin position="75"/>
        <end position="90"/>
    </location>
</feature>
<feature type="compositionally biased region" description="Polar residues" evidence="1">
    <location>
        <begin position="12"/>
        <end position="22"/>
    </location>
</feature>
<organism evidence="3 4">
    <name type="scientific">Torulaspora globosa</name>
    <dbReference type="NCBI Taxonomy" id="48254"/>
    <lineage>
        <taxon>Eukaryota</taxon>
        <taxon>Fungi</taxon>
        <taxon>Dikarya</taxon>
        <taxon>Ascomycota</taxon>
        <taxon>Saccharomycotina</taxon>
        <taxon>Saccharomycetes</taxon>
        <taxon>Saccharomycetales</taxon>
        <taxon>Saccharomycetaceae</taxon>
        <taxon>Torulaspora</taxon>
    </lineage>
</organism>
<dbReference type="CDD" id="cd09272">
    <property type="entry name" value="RNase_HI_RT_Ty1"/>
    <property type="match status" value="1"/>
</dbReference>
<evidence type="ECO:0000256" key="1">
    <source>
        <dbReference type="SAM" id="MobiDB-lite"/>
    </source>
</evidence>
<dbReference type="AlphaFoldDB" id="A0A7H9HX00"/>
<feature type="compositionally biased region" description="Polar residues" evidence="1">
    <location>
        <begin position="108"/>
        <end position="119"/>
    </location>
</feature>
<dbReference type="OrthoDB" id="5423336at2759"/>
<feature type="domain" description="Reverse transcriptase Ty1/copia-type" evidence="2">
    <location>
        <begin position="191"/>
        <end position="307"/>
    </location>
</feature>
<feature type="region of interest" description="Disordered" evidence="1">
    <location>
        <begin position="1"/>
        <end position="147"/>
    </location>
</feature>
<dbReference type="EMBL" id="CP059274">
    <property type="protein sequence ID" value="QLQ82258.1"/>
    <property type="molecule type" value="Genomic_DNA"/>
</dbReference>
<reference evidence="3 4" key="1">
    <citation type="submission" date="2020-06" db="EMBL/GenBank/DDBJ databases">
        <title>The yeast mating-type switching endonuclease HO is a domesticated member of an unorthodox homing genetic element family.</title>
        <authorList>
            <person name="Coughlan A.Y."/>
            <person name="Lombardi L."/>
            <person name="Braun-Galleani S."/>
            <person name="Martos A.R."/>
            <person name="Galeote V."/>
            <person name="Bigey F."/>
            <person name="Dequin S."/>
            <person name="Byrne K.P."/>
            <person name="Wolfe K.H."/>
        </authorList>
    </citation>
    <scope>NUCLEOTIDE SEQUENCE [LARGE SCALE GENOMIC DNA]</scope>
    <source>
        <strain evidence="3 4">CBS2947</strain>
    </source>
</reference>
<sequence length="614" mass="69593">MKPARPKIQPVTEAQSNLQGQAKSRPELSAPKLASKTKEDTPESSTDSSSSDTSPESDANYEPDPHSDSDPSDSASGGTNPPTQDSSQKTGLLKRRREDLVGNENQDDSSSQNEPPTTKQRVRYAKVTKQNTNSHAERPSLSYKEPISMNSNADEKEKFIAAYDKEISQLIKMSTWDQEHIIEADSVLKSRIVNSTFIFTTKRDGNKKCRFVARGDQQKTETYLDNLQANTVHNCALMTCMEIALDNDLHITQLDISSAYLYADLEEELYIRAPPHMNMKNKVLRLRKSLYGLKQSGANWYKTLRRSYETKVVNIGTPDEDGIVNYDILGLEVEYKVGEYLKFGMNKSLTDKLPQLGIPLTDNCRMNKVPGQPGMFRSKEDLVMDKNEYERQVLWMQKVIGLASYVAQKYRYDILYYVNVLAQHTLFPSKQVRQLTHQLIQFLWNTREKQLLWHKHKIESTNVLSAITDASFAGQREFKSQGGYLIRLNGNIIGGKSSKIKLTCTSSTEAEIYGITGAIPILRDLQELVKSVTNSDPDVVIITDSQPTIALMKSDDDKKFRNKFFGARSRRLRDEVADMGLSVEYVRTKDNLADLLTKPLPVKQFLELAKRFIQ</sequence>
<name>A0A7H9HX00_9SACH</name>
<dbReference type="InterPro" id="IPR013103">
    <property type="entry name" value="RVT_2"/>
</dbReference>
<evidence type="ECO:0000259" key="2">
    <source>
        <dbReference type="Pfam" id="PF07727"/>
    </source>
</evidence>
<protein>
    <recommendedName>
        <fullName evidence="2">Reverse transcriptase Ty1/copia-type domain-containing protein</fullName>
    </recommendedName>
</protein>
<evidence type="ECO:0000313" key="3">
    <source>
        <dbReference type="EMBL" id="QLQ82258.1"/>
    </source>
</evidence>
<gene>
    <name evidence="3" type="ORF">HG537_0H00200</name>
</gene>
<dbReference type="Proteomes" id="UP000510647">
    <property type="component" value="Chromosome 8"/>
</dbReference>
<keyword evidence="4" id="KW-1185">Reference proteome</keyword>